<proteinExistence type="predicted"/>
<dbReference type="EMBL" id="JAABLM010000004">
    <property type="protein sequence ID" value="NBL64426.1"/>
    <property type="molecule type" value="Genomic_DNA"/>
</dbReference>
<gene>
    <name evidence="2" type="ORF">GV828_04335</name>
</gene>
<name>A0ABW9Z6V3_9FLAO</name>
<keyword evidence="3" id="KW-1185">Reference proteome</keyword>
<protein>
    <recommendedName>
        <fullName evidence="4">Signal peptidase</fullName>
    </recommendedName>
</protein>
<sequence>MKKIKITTIVLIVFLMGNFSGVAQEPGDFPTGDGGLDPAAAPISDYLWILMILAIYVGYNKLFNAKQLINE</sequence>
<dbReference type="RefSeq" id="WP_166536254.1">
    <property type="nucleotide sequence ID" value="NZ_JAABLM010000004.1"/>
</dbReference>
<organism evidence="2 3">
    <name type="scientific">Flavobacterium ichthyis</name>
    <dbReference type="NCBI Taxonomy" id="2698827"/>
    <lineage>
        <taxon>Bacteria</taxon>
        <taxon>Pseudomonadati</taxon>
        <taxon>Bacteroidota</taxon>
        <taxon>Flavobacteriia</taxon>
        <taxon>Flavobacteriales</taxon>
        <taxon>Flavobacteriaceae</taxon>
        <taxon>Flavobacterium</taxon>
    </lineage>
</organism>
<reference evidence="3" key="1">
    <citation type="submission" date="2020-01" db="EMBL/GenBank/DDBJ databases">
        <title>Sphingomonas sp. strain CSW-10.</title>
        <authorList>
            <person name="Chen W.-M."/>
        </authorList>
    </citation>
    <scope>NUCLEOTIDE SEQUENCE [LARGE SCALE GENOMIC DNA]</scope>
    <source>
        <strain evidence="3">NST-5</strain>
    </source>
</reference>
<evidence type="ECO:0000313" key="3">
    <source>
        <dbReference type="Proteomes" id="UP000798602"/>
    </source>
</evidence>
<accession>A0ABW9Z6V3</accession>
<keyword evidence="1" id="KW-0812">Transmembrane</keyword>
<evidence type="ECO:0008006" key="4">
    <source>
        <dbReference type="Google" id="ProtNLM"/>
    </source>
</evidence>
<evidence type="ECO:0000256" key="1">
    <source>
        <dbReference type="SAM" id="Phobius"/>
    </source>
</evidence>
<feature type="transmembrane region" description="Helical" evidence="1">
    <location>
        <begin position="39"/>
        <end position="59"/>
    </location>
</feature>
<keyword evidence="1" id="KW-1133">Transmembrane helix</keyword>
<comment type="caution">
    <text evidence="2">The sequence shown here is derived from an EMBL/GenBank/DDBJ whole genome shotgun (WGS) entry which is preliminary data.</text>
</comment>
<dbReference type="Proteomes" id="UP000798602">
    <property type="component" value="Unassembled WGS sequence"/>
</dbReference>
<evidence type="ECO:0000313" key="2">
    <source>
        <dbReference type="EMBL" id="NBL64426.1"/>
    </source>
</evidence>
<keyword evidence="1" id="KW-0472">Membrane</keyword>